<organism evidence="4 5">
    <name type="scientific">Adineta steineri</name>
    <dbReference type="NCBI Taxonomy" id="433720"/>
    <lineage>
        <taxon>Eukaryota</taxon>
        <taxon>Metazoa</taxon>
        <taxon>Spiralia</taxon>
        <taxon>Gnathifera</taxon>
        <taxon>Rotifera</taxon>
        <taxon>Eurotatoria</taxon>
        <taxon>Bdelloidea</taxon>
        <taxon>Adinetida</taxon>
        <taxon>Adinetidae</taxon>
        <taxon>Adineta</taxon>
    </lineage>
</organism>
<dbReference type="GO" id="GO:0005634">
    <property type="term" value="C:nucleus"/>
    <property type="evidence" value="ECO:0007669"/>
    <property type="project" value="TreeGrafter"/>
</dbReference>
<dbReference type="Proteomes" id="UP000663845">
    <property type="component" value="Unassembled WGS sequence"/>
</dbReference>
<sequence length="174" mass="19419">MYATDNVTESKTIQRIYLEDNAIGDEGAQFLAEALRNKTTLASLQLTNNQIGAKGAQYLSSILQNNVRLTKLDLRDNNIGDQGALCIANALQDNMTLTKMNLSFNRITATAADQLYVLFQNKTELVLFDLKGNDGCDNAAIAASFQIRNNMVTFIYSISFANLYSYFGYRKSWN</sequence>
<dbReference type="PANTHER" id="PTHR24113">
    <property type="entry name" value="RAN GTPASE-ACTIVATING PROTEIN 1"/>
    <property type="match status" value="1"/>
</dbReference>
<keyword evidence="3" id="KW-0677">Repeat</keyword>
<keyword evidence="1" id="KW-0343">GTPase activation</keyword>
<dbReference type="PANTHER" id="PTHR24113:SF12">
    <property type="entry name" value="RAN GTPASE-ACTIVATING PROTEIN 1"/>
    <property type="match status" value="1"/>
</dbReference>
<dbReference type="InterPro" id="IPR001611">
    <property type="entry name" value="Leu-rich_rpt"/>
</dbReference>
<dbReference type="GO" id="GO:0005829">
    <property type="term" value="C:cytosol"/>
    <property type="evidence" value="ECO:0007669"/>
    <property type="project" value="TreeGrafter"/>
</dbReference>
<dbReference type="Gene3D" id="3.80.10.10">
    <property type="entry name" value="Ribonuclease Inhibitor"/>
    <property type="match status" value="1"/>
</dbReference>
<reference evidence="4" key="1">
    <citation type="submission" date="2021-02" db="EMBL/GenBank/DDBJ databases">
        <authorList>
            <person name="Nowell W R."/>
        </authorList>
    </citation>
    <scope>NUCLEOTIDE SEQUENCE</scope>
</reference>
<dbReference type="EMBL" id="CAJNOG010000669">
    <property type="protein sequence ID" value="CAF1331533.1"/>
    <property type="molecule type" value="Genomic_DNA"/>
</dbReference>
<name>A0A815FYA6_9BILA</name>
<dbReference type="InterPro" id="IPR032675">
    <property type="entry name" value="LRR_dom_sf"/>
</dbReference>
<dbReference type="GO" id="GO:0006913">
    <property type="term" value="P:nucleocytoplasmic transport"/>
    <property type="evidence" value="ECO:0007669"/>
    <property type="project" value="TreeGrafter"/>
</dbReference>
<evidence type="ECO:0000313" key="4">
    <source>
        <dbReference type="EMBL" id="CAF1331533.1"/>
    </source>
</evidence>
<dbReference type="GO" id="GO:0005096">
    <property type="term" value="F:GTPase activator activity"/>
    <property type="evidence" value="ECO:0007669"/>
    <property type="project" value="UniProtKB-KW"/>
</dbReference>
<comment type="caution">
    <text evidence="4">The sequence shown here is derived from an EMBL/GenBank/DDBJ whole genome shotgun (WGS) entry which is preliminary data.</text>
</comment>
<evidence type="ECO:0000256" key="3">
    <source>
        <dbReference type="ARBA" id="ARBA00022737"/>
    </source>
</evidence>
<dbReference type="InterPro" id="IPR027038">
    <property type="entry name" value="RanGap"/>
</dbReference>
<evidence type="ECO:0000256" key="2">
    <source>
        <dbReference type="ARBA" id="ARBA00022614"/>
    </source>
</evidence>
<dbReference type="Pfam" id="PF13516">
    <property type="entry name" value="LRR_6"/>
    <property type="match status" value="4"/>
</dbReference>
<keyword evidence="2" id="KW-0433">Leucine-rich repeat</keyword>
<proteinExistence type="predicted"/>
<accession>A0A815FYA6</accession>
<evidence type="ECO:0000256" key="1">
    <source>
        <dbReference type="ARBA" id="ARBA00022468"/>
    </source>
</evidence>
<gene>
    <name evidence="4" type="ORF">JYZ213_LOCUS33981</name>
</gene>
<dbReference type="SMART" id="SM00368">
    <property type="entry name" value="LRR_RI"/>
    <property type="match status" value="4"/>
</dbReference>
<dbReference type="GO" id="GO:0048471">
    <property type="term" value="C:perinuclear region of cytoplasm"/>
    <property type="evidence" value="ECO:0007669"/>
    <property type="project" value="TreeGrafter"/>
</dbReference>
<protein>
    <submittedName>
        <fullName evidence="4">Uncharacterized protein</fullName>
    </submittedName>
</protein>
<evidence type="ECO:0000313" key="5">
    <source>
        <dbReference type="Proteomes" id="UP000663845"/>
    </source>
</evidence>
<dbReference type="SUPFAM" id="SSF52047">
    <property type="entry name" value="RNI-like"/>
    <property type="match status" value="1"/>
</dbReference>
<dbReference type="GO" id="GO:0031267">
    <property type="term" value="F:small GTPase binding"/>
    <property type="evidence" value="ECO:0007669"/>
    <property type="project" value="TreeGrafter"/>
</dbReference>
<dbReference type="AlphaFoldDB" id="A0A815FYA6"/>